<keyword evidence="1" id="KW-0472">Membrane</keyword>
<dbReference type="Pfam" id="PF12730">
    <property type="entry name" value="ABC2_membrane_4"/>
    <property type="match status" value="1"/>
</dbReference>
<feature type="transmembrane region" description="Helical" evidence="1">
    <location>
        <begin position="140"/>
        <end position="162"/>
    </location>
</feature>
<keyword evidence="1" id="KW-0812">Transmembrane</keyword>
<feature type="transmembrane region" description="Helical" evidence="1">
    <location>
        <begin position="17"/>
        <end position="36"/>
    </location>
</feature>
<proteinExistence type="predicted"/>
<dbReference type="Proteomes" id="UP000286268">
    <property type="component" value="Chromosome"/>
</dbReference>
<accession>A0A410DWF1</accession>
<evidence type="ECO:0000313" key="3">
    <source>
        <dbReference type="Proteomes" id="UP000286268"/>
    </source>
</evidence>
<name>A0A410DWF1_9CLOT</name>
<evidence type="ECO:0000256" key="1">
    <source>
        <dbReference type="SAM" id="Phobius"/>
    </source>
</evidence>
<evidence type="ECO:0008006" key="4">
    <source>
        <dbReference type="Google" id="ProtNLM"/>
    </source>
</evidence>
<feature type="transmembrane region" description="Helical" evidence="1">
    <location>
        <begin position="94"/>
        <end position="120"/>
    </location>
</feature>
<keyword evidence="1" id="KW-1133">Transmembrane helix</keyword>
<dbReference type="RefSeq" id="WP_128214136.1">
    <property type="nucleotide sequence ID" value="NZ_CP025746.1"/>
</dbReference>
<dbReference type="PANTHER" id="PTHR37305:SF1">
    <property type="entry name" value="MEMBRANE PROTEIN"/>
    <property type="match status" value="1"/>
</dbReference>
<keyword evidence="3" id="KW-1185">Reference proteome</keyword>
<protein>
    <recommendedName>
        <fullName evidence="4">ABC-2 family transporter protein</fullName>
    </recommendedName>
</protein>
<feature type="transmembrane region" description="Helical" evidence="1">
    <location>
        <begin position="219"/>
        <end position="241"/>
    </location>
</feature>
<dbReference type="PANTHER" id="PTHR37305">
    <property type="entry name" value="INTEGRAL MEMBRANE PROTEIN-RELATED"/>
    <property type="match status" value="1"/>
</dbReference>
<dbReference type="OrthoDB" id="1701857at2"/>
<feature type="transmembrane region" description="Helical" evidence="1">
    <location>
        <begin position="48"/>
        <end position="73"/>
    </location>
</feature>
<feature type="transmembrane region" description="Helical" evidence="1">
    <location>
        <begin position="169"/>
        <end position="189"/>
    </location>
</feature>
<sequence length="247" mass="27796">MFNLLEMEAYKLRRSKAFYGLLLLAVTQSIFVWLFNDKLIQHSGKETLSYMFFIQASLGANIFVGILSADFIGTDFTSGYIKNLISYGHKRRDILIAKASVYCFGSIIINFICPVILTIINTVKNGYCTNFTLDEVIKLMVLSLTAVILQVAICSISLLIIFLSKNPTINIGIFVAIDFIFRAMSIVSIRVLSFKKVYDNIILSQFGIMSQDNVSMGQYAHSLIIGLITILILFPLTTYIFEKSDIK</sequence>
<dbReference type="AlphaFoldDB" id="A0A410DWF1"/>
<evidence type="ECO:0000313" key="2">
    <source>
        <dbReference type="EMBL" id="QAA33414.1"/>
    </source>
</evidence>
<dbReference type="EMBL" id="CP025746">
    <property type="protein sequence ID" value="QAA33414.1"/>
    <property type="molecule type" value="Genomic_DNA"/>
</dbReference>
<organism evidence="2 3">
    <name type="scientific">Clostridium manihotivorum</name>
    <dbReference type="NCBI Taxonomy" id="2320868"/>
    <lineage>
        <taxon>Bacteria</taxon>
        <taxon>Bacillati</taxon>
        <taxon>Bacillota</taxon>
        <taxon>Clostridia</taxon>
        <taxon>Eubacteriales</taxon>
        <taxon>Clostridiaceae</taxon>
        <taxon>Clostridium</taxon>
    </lineage>
</organism>
<gene>
    <name evidence="2" type="ORF">C1I91_18165</name>
</gene>
<reference evidence="2 3" key="1">
    <citation type="submission" date="2018-01" db="EMBL/GenBank/DDBJ databases">
        <title>Genome Sequencing and Assembly of Anaerobacter polyendosporus strain CT4.</title>
        <authorList>
            <person name="Tachaapaikoon C."/>
            <person name="Sutheeworapong S."/>
            <person name="Jenjaroenpun P."/>
            <person name="Wongsurawat T."/>
            <person name="Nookeaw I."/>
            <person name="Cheawchanlertfa P."/>
            <person name="Kosugi A."/>
            <person name="Cheevadhanarak S."/>
            <person name="Ratanakhanokchai K."/>
        </authorList>
    </citation>
    <scope>NUCLEOTIDE SEQUENCE [LARGE SCALE GENOMIC DNA]</scope>
    <source>
        <strain evidence="2 3">CT4</strain>
    </source>
</reference>
<dbReference type="KEGG" id="cmah:C1I91_18165"/>